<sequence length="54" mass="5683">MVHIAGCAVVYLLAGYGARRVLTTRPTAVRVVTRASGAAMILIGSLLIVEKVLM</sequence>
<keyword evidence="3" id="KW-1185">Reference proteome</keyword>
<organism evidence="2 3">
    <name type="scientific">Promicromonospora umidemergens</name>
    <dbReference type="NCBI Taxonomy" id="629679"/>
    <lineage>
        <taxon>Bacteria</taxon>
        <taxon>Bacillati</taxon>
        <taxon>Actinomycetota</taxon>
        <taxon>Actinomycetes</taxon>
        <taxon>Micrococcales</taxon>
        <taxon>Promicromonosporaceae</taxon>
        <taxon>Promicromonospora</taxon>
    </lineage>
</organism>
<keyword evidence="1" id="KW-0472">Membrane</keyword>
<dbReference type="EMBL" id="BAABHM010000026">
    <property type="protein sequence ID" value="GAA4717872.1"/>
    <property type="molecule type" value="Genomic_DNA"/>
</dbReference>
<name>A0ABP8Y116_9MICO</name>
<proteinExistence type="predicted"/>
<evidence type="ECO:0000313" key="3">
    <source>
        <dbReference type="Proteomes" id="UP001500843"/>
    </source>
</evidence>
<dbReference type="Proteomes" id="UP001500843">
    <property type="component" value="Unassembled WGS sequence"/>
</dbReference>
<comment type="caution">
    <text evidence="2">The sequence shown here is derived from an EMBL/GenBank/DDBJ whole genome shotgun (WGS) entry which is preliminary data.</text>
</comment>
<keyword evidence="1" id="KW-0812">Transmembrane</keyword>
<reference evidence="3" key="1">
    <citation type="journal article" date="2019" name="Int. J. Syst. Evol. Microbiol.">
        <title>The Global Catalogue of Microorganisms (GCM) 10K type strain sequencing project: providing services to taxonomists for standard genome sequencing and annotation.</title>
        <authorList>
            <consortium name="The Broad Institute Genomics Platform"/>
            <consortium name="The Broad Institute Genome Sequencing Center for Infectious Disease"/>
            <person name="Wu L."/>
            <person name="Ma J."/>
        </authorList>
    </citation>
    <scope>NUCLEOTIDE SEQUENCE [LARGE SCALE GENOMIC DNA]</scope>
    <source>
        <strain evidence="3">JCM 17975</strain>
    </source>
</reference>
<keyword evidence="1" id="KW-1133">Transmembrane helix</keyword>
<dbReference type="RefSeq" id="WP_253871686.1">
    <property type="nucleotide sequence ID" value="NZ_BAABHM010000026.1"/>
</dbReference>
<gene>
    <name evidence="2" type="ORF">GCM10023198_46820</name>
</gene>
<evidence type="ECO:0000313" key="2">
    <source>
        <dbReference type="EMBL" id="GAA4717872.1"/>
    </source>
</evidence>
<evidence type="ECO:0008006" key="4">
    <source>
        <dbReference type="Google" id="ProtNLM"/>
    </source>
</evidence>
<accession>A0ABP8Y116</accession>
<protein>
    <recommendedName>
        <fullName evidence="4">LysE type translocator</fullName>
    </recommendedName>
</protein>
<evidence type="ECO:0000256" key="1">
    <source>
        <dbReference type="SAM" id="Phobius"/>
    </source>
</evidence>
<feature type="transmembrane region" description="Helical" evidence="1">
    <location>
        <begin position="35"/>
        <end position="53"/>
    </location>
</feature>